<name>A0AAV4UST9_9ARAC</name>
<feature type="region of interest" description="Disordered" evidence="1">
    <location>
        <begin position="286"/>
        <end position="319"/>
    </location>
</feature>
<evidence type="ECO:0000256" key="1">
    <source>
        <dbReference type="SAM" id="MobiDB-lite"/>
    </source>
</evidence>
<evidence type="ECO:0000313" key="3">
    <source>
        <dbReference type="Proteomes" id="UP001054837"/>
    </source>
</evidence>
<keyword evidence="3" id="KW-1185">Reference proteome</keyword>
<dbReference type="Proteomes" id="UP001054837">
    <property type="component" value="Unassembled WGS sequence"/>
</dbReference>
<comment type="caution">
    <text evidence="2">The sequence shown here is derived from an EMBL/GenBank/DDBJ whole genome shotgun (WGS) entry which is preliminary data.</text>
</comment>
<sequence>MHSMLDCCTLKRNSTIFMLQGPRVRSPYYQKLCTPSNRSLRMWRTSASSKCYDGPLLGRSSFLIKDDSSASHFKSRKETFGDYLDQNGTTRTFCIVIYGEEAERRTLNLWRGSRTLNLWRGSRAQNSEYSRGGGLLIVLPDYCVMSIYAGVSSMMEMESHSGLMDPADDKFIKLIQEMDDFKNKFLPIPDARLSTGNGPHQDHLQVPSSGAAEAMITDSPILTEAEYCSHITAAQTQLKDREKAVDMMQQIIRHQGVLIDEGLMKPTALKPTLEGLKKAEDALAETTKRITPKSNVKRNASEISSRKDKRNVSKEFLTPNEKLTAKANFTSSKVK</sequence>
<feature type="compositionally biased region" description="Basic and acidic residues" evidence="1">
    <location>
        <begin position="304"/>
        <end position="313"/>
    </location>
</feature>
<proteinExistence type="predicted"/>
<reference evidence="2 3" key="1">
    <citation type="submission" date="2021-06" db="EMBL/GenBank/DDBJ databases">
        <title>Caerostris darwini draft genome.</title>
        <authorList>
            <person name="Kono N."/>
            <person name="Arakawa K."/>
        </authorList>
    </citation>
    <scope>NUCLEOTIDE SEQUENCE [LARGE SCALE GENOMIC DNA]</scope>
</reference>
<dbReference type="AlphaFoldDB" id="A0AAV4UST9"/>
<dbReference type="EMBL" id="BPLQ01011901">
    <property type="protein sequence ID" value="GIY60986.1"/>
    <property type="molecule type" value="Genomic_DNA"/>
</dbReference>
<organism evidence="2 3">
    <name type="scientific">Caerostris darwini</name>
    <dbReference type="NCBI Taxonomy" id="1538125"/>
    <lineage>
        <taxon>Eukaryota</taxon>
        <taxon>Metazoa</taxon>
        <taxon>Ecdysozoa</taxon>
        <taxon>Arthropoda</taxon>
        <taxon>Chelicerata</taxon>
        <taxon>Arachnida</taxon>
        <taxon>Araneae</taxon>
        <taxon>Araneomorphae</taxon>
        <taxon>Entelegynae</taxon>
        <taxon>Araneoidea</taxon>
        <taxon>Araneidae</taxon>
        <taxon>Caerostris</taxon>
    </lineage>
</organism>
<protein>
    <submittedName>
        <fullName evidence="2">Uncharacterized protein</fullName>
    </submittedName>
</protein>
<evidence type="ECO:0000313" key="2">
    <source>
        <dbReference type="EMBL" id="GIY60986.1"/>
    </source>
</evidence>
<gene>
    <name evidence="2" type="ORF">CDAR_381041</name>
</gene>
<feature type="compositionally biased region" description="Polar residues" evidence="1">
    <location>
        <begin position="292"/>
        <end position="303"/>
    </location>
</feature>
<accession>A0AAV4UST9</accession>